<dbReference type="Proteomes" id="UP000278081">
    <property type="component" value="Unassembled WGS sequence"/>
</dbReference>
<dbReference type="EMBL" id="RJTJ01000009">
    <property type="protein sequence ID" value="RUM06364.1"/>
    <property type="molecule type" value="Genomic_DNA"/>
</dbReference>
<accession>A0A3S0T462</accession>
<gene>
    <name evidence="1" type="ORF">EFR84_12095</name>
</gene>
<name>A0A3S0T462_9HYPH</name>
<proteinExistence type="predicted"/>
<organism evidence="1 2">
    <name type="scientific">Rhizobium chutanense</name>
    <dbReference type="NCBI Taxonomy" id="2035448"/>
    <lineage>
        <taxon>Bacteria</taxon>
        <taxon>Pseudomonadati</taxon>
        <taxon>Pseudomonadota</taxon>
        <taxon>Alphaproteobacteria</taxon>
        <taxon>Hyphomicrobiales</taxon>
        <taxon>Rhizobiaceae</taxon>
        <taxon>Rhizobium/Agrobacterium group</taxon>
        <taxon>Rhizobium</taxon>
    </lineage>
</organism>
<dbReference type="AlphaFoldDB" id="A0A3S0T462"/>
<protein>
    <submittedName>
        <fullName evidence="1">Uncharacterized protein</fullName>
    </submittedName>
</protein>
<comment type="caution">
    <text evidence="1">The sequence shown here is derived from an EMBL/GenBank/DDBJ whole genome shotgun (WGS) entry which is preliminary data.</text>
</comment>
<evidence type="ECO:0000313" key="2">
    <source>
        <dbReference type="Proteomes" id="UP000278081"/>
    </source>
</evidence>
<sequence length="257" mass="28818">MPLLSKQDTCINQNARGATTAFSMSSDFSAYATSDLLRMRNDGEDRGEDFAYNALWAVFKRWRKGIDLEPLIELLLSEKSSERECGAWYLDEADPPADRMADVVIKLADDPVSNCRWRFVAYVANSGLYSDAIADRLAACLLDLDLYVRAETIFWAVVGNDKTFAHFSEAVLAGAGTKPYEFRNPETTAFWRESERKRAARGIEIARRLRAGESVASIRESMPEEDNFSFDNLVRRDHAIKRALERRAAEAGAASGP</sequence>
<evidence type="ECO:0000313" key="1">
    <source>
        <dbReference type="EMBL" id="RUM06364.1"/>
    </source>
</evidence>
<reference evidence="1 2" key="1">
    <citation type="submission" date="2018-11" db="EMBL/GenBank/DDBJ databases">
        <title>Rhizobium chutanense sp. nov., isolated from root nodules of Phaseolus vulgaris in China.</title>
        <authorList>
            <person name="Huo Y."/>
        </authorList>
    </citation>
    <scope>NUCLEOTIDE SEQUENCE [LARGE SCALE GENOMIC DNA]</scope>
    <source>
        <strain evidence="1 2">C16</strain>
    </source>
</reference>